<feature type="signal peptide" evidence="2">
    <location>
        <begin position="1"/>
        <end position="24"/>
    </location>
</feature>
<keyword evidence="4" id="KW-1185">Reference proteome</keyword>
<dbReference type="RefSeq" id="WP_268635655.1">
    <property type="nucleotide sequence ID" value="NZ_JAMDLZ010000001.1"/>
</dbReference>
<evidence type="ECO:0008006" key="5">
    <source>
        <dbReference type="Google" id="ProtNLM"/>
    </source>
</evidence>
<keyword evidence="2" id="KW-0732">Signal</keyword>
<sequence length="954" mass="105939">MNKKLLFTAAAIPVALIVPTVAGATGANIVTVTGQNIVNETLKASIENLPANSIVKGYQWYYVDGSSDSTKKPISGATSATFTIPVDAAGKAVFVEATTTKDEKYKSEPRSIKELKLAITAPRIDSSSNYAVPGELVQVAGAIVTDVEGAKLQNSQITYSYQWFYKVGESFTIIEGATNNTYTIPKDALEKGMKDIIVKVKAKVGSSLVESDVSAVISVSNEPSDSMIDEIKTLLITDNKYNVTSLESFKAKVTELESKYQALSTAAKANVKNYEVLKRAAADVDLISKLNEKVDKVNEVNEKDLSKYLKEIEEAYDKFDLLQRSLDLNDALYNSIKTILKDPTDIDEFKEVRRLNQAIVELLTYENSFVKYVPTSKESLQAAVETIEKDIAKLSQNYRATVQNQTILSDAKSDIKKVEQFIKLFDKLSQNDSPSKQVTTAKSIRTSYEKLTYKQLQLVPAKYMSTLLQAENAENSQIDRLNIEIDNYVGDVEDSYPIDPSVTTWQSHVNNVNRIINEYKGLTKNSAAKIVGYDSMVTLQKDFKAAEKIIKDMDAYKKLSVTPGVAESKLKTNYTNVMKAYNKLTSLQQSLVYNANDFLLNPPTITVDLNGKEPADKAAALALKAEVDKLADVTKYTFAQFESAVNAATTKYKNLSSAGRKYVTNYYLLTAASKDLSGVKSFHKKVQTAREVTDATKQAKKIQTVQTAYAKLPANQQHLAKQQYEDLLNNRLEDGNTPDITKLNNEIATIVSNDTYTVSMERIKELSTQYNKLSSSDKKRVSNAAILTTAVSDVKKVESFIKTYEKSFKSNPSTVIKAFDKLTSKQMSLVSPEIRQSIIDKDKGQQQSNEIALKLVESINSLIVNGEYIDNLETKVKEIRTAYDVLSSSEKSVVKNYSKLTQAESDLKKVAEVHALYVPATDDNATARKAWQTAYGKLSKKLEILYKKMYENDL</sequence>
<accession>A0ABT4EIQ5</accession>
<dbReference type="EMBL" id="JAMDLZ010000001">
    <property type="protein sequence ID" value="MCY9545408.1"/>
    <property type="molecule type" value="Genomic_DNA"/>
</dbReference>
<name>A0ABT4EIQ5_9BACI</name>
<evidence type="ECO:0000256" key="2">
    <source>
        <dbReference type="SAM" id="SignalP"/>
    </source>
</evidence>
<feature type="coiled-coil region" evidence="1">
    <location>
        <begin position="377"/>
        <end position="404"/>
    </location>
</feature>
<dbReference type="Gene3D" id="2.60.40.2700">
    <property type="match status" value="2"/>
</dbReference>
<evidence type="ECO:0000313" key="3">
    <source>
        <dbReference type="EMBL" id="MCY9545408.1"/>
    </source>
</evidence>
<feature type="chain" id="PRO_5046192685" description="Rhoptry protein" evidence="2">
    <location>
        <begin position="25"/>
        <end position="954"/>
    </location>
</feature>
<proteinExistence type="predicted"/>
<organism evidence="3 4">
    <name type="scientific">Lysinibacillus xylanilyticus</name>
    <dbReference type="NCBI Taxonomy" id="582475"/>
    <lineage>
        <taxon>Bacteria</taxon>
        <taxon>Bacillati</taxon>
        <taxon>Bacillota</taxon>
        <taxon>Bacilli</taxon>
        <taxon>Bacillales</taxon>
        <taxon>Bacillaceae</taxon>
        <taxon>Lysinibacillus</taxon>
    </lineage>
</organism>
<keyword evidence="1" id="KW-0175">Coiled coil</keyword>
<evidence type="ECO:0000313" key="4">
    <source>
        <dbReference type="Proteomes" id="UP001527052"/>
    </source>
</evidence>
<gene>
    <name evidence="3" type="ORF">M5W82_00440</name>
</gene>
<dbReference type="Proteomes" id="UP001527052">
    <property type="component" value="Unassembled WGS sequence"/>
</dbReference>
<reference evidence="3 4" key="1">
    <citation type="submission" date="2022-05" db="EMBL/GenBank/DDBJ databases">
        <title>Genome Sequencing of Bee-Associated Microbes.</title>
        <authorList>
            <person name="Dunlap C."/>
        </authorList>
    </citation>
    <scope>NUCLEOTIDE SEQUENCE [LARGE SCALE GENOMIC DNA]</scope>
    <source>
        <strain evidence="3 4">NRRL BD-083</strain>
    </source>
</reference>
<evidence type="ECO:0000256" key="1">
    <source>
        <dbReference type="SAM" id="Coils"/>
    </source>
</evidence>
<protein>
    <recommendedName>
        <fullName evidence="5">Rhoptry protein</fullName>
    </recommendedName>
</protein>
<comment type="caution">
    <text evidence="3">The sequence shown here is derived from an EMBL/GenBank/DDBJ whole genome shotgun (WGS) entry which is preliminary data.</text>
</comment>